<dbReference type="EMBL" id="WJXA01000001">
    <property type="protein sequence ID" value="KAF7153017.1"/>
    <property type="molecule type" value="Genomic_DNA"/>
</dbReference>
<feature type="domain" description="J" evidence="3">
    <location>
        <begin position="52"/>
        <end position="91"/>
    </location>
</feature>
<dbReference type="SUPFAM" id="SSF46565">
    <property type="entry name" value="Chaperone J-domain"/>
    <property type="match status" value="1"/>
</dbReference>
<comment type="caution">
    <text evidence="4">The sequence shown here is derived from an EMBL/GenBank/DDBJ whole genome shotgun (WGS) entry which is preliminary data.</text>
</comment>
<keyword evidence="2" id="KW-1133">Transmembrane helix</keyword>
<name>A0A834HGZ1_RHOSS</name>
<evidence type="ECO:0000313" key="5">
    <source>
        <dbReference type="Proteomes" id="UP000626092"/>
    </source>
</evidence>
<evidence type="ECO:0000256" key="1">
    <source>
        <dbReference type="SAM" id="MobiDB-lite"/>
    </source>
</evidence>
<keyword evidence="2" id="KW-0812">Transmembrane</keyword>
<proteinExistence type="predicted"/>
<feature type="region of interest" description="Disordered" evidence="1">
    <location>
        <begin position="1"/>
        <end position="25"/>
    </location>
</feature>
<feature type="transmembrane region" description="Helical" evidence="2">
    <location>
        <begin position="184"/>
        <end position="203"/>
    </location>
</feature>
<reference evidence="4" key="1">
    <citation type="submission" date="2019-11" db="EMBL/GenBank/DDBJ databases">
        <authorList>
            <person name="Liu Y."/>
            <person name="Hou J."/>
            <person name="Li T.-Q."/>
            <person name="Guan C.-H."/>
            <person name="Wu X."/>
            <person name="Wu H.-Z."/>
            <person name="Ling F."/>
            <person name="Zhang R."/>
            <person name="Shi X.-G."/>
            <person name="Ren J.-P."/>
            <person name="Chen E.-F."/>
            <person name="Sun J.-M."/>
        </authorList>
    </citation>
    <scope>NUCLEOTIDE SEQUENCE</scope>
    <source>
        <strain evidence="4">Adult_tree_wgs_1</strain>
        <tissue evidence="4">Leaves</tissue>
    </source>
</reference>
<dbReference type="InterPro" id="IPR001623">
    <property type="entry name" value="DnaJ_domain"/>
</dbReference>
<dbReference type="Gene3D" id="1.10.287.110">
    <property type="entry name" value="DnaJ domain"/>
    <property type="match status" value="1"/>
</dbReference>
<keyword evidence="5" id="KW-1185">Reference proteome</keyword>
<evidence type="ECO:0000259" key="3">
    <source>
        <dbReference type="Pfam" id="PF00226"/>
    </source>
</evidence>
<dbReference type="InterPro" id="IPR036869">
    <property type="entry name" value="J_dom_sf"/>
</dbReference>
<dbReference type="CDD" id="cd06257">
    <property type="entry name" value="DnaJ"/>
    <property type="match status" value="1"/>
</dbReference>
<accession>A0A834HGZ1</accession>
<evidence type="ECO:0000313" key="4">
    <source>
        <dbReference type="EMBL" id="KAF7153017.1"/>
    </source>
</evidence>
<keyword evidence="2" id="KW-0472">Membrane</keyword>
<dbReference type="Pfam" id="PF00226">
    <property type="entry name" value="DnaJ"/>
    <property type="match status" value="1"/>
</dbReference>
<feature type="compositionally biased region" description="Low complexity" evidence="1">
    <location>
        <begin position="15"/>
        <end position="25"/>
    </location>
</feature>
<dbReference type="Proteomes" id="UP000626092">
    <property type="component" value="Unassembled WGS sequence"/>
</dbReference>
<sequence>MESPTKRQLHHHSSADYSGSSTSSLSQSNPAAWAYLARFLLRQPSPPSPPLVKAAYRKKVWDSHPDLFPGHEKCYAESKFKLISEAYTCLQSCLLKGFHMIRGFEEEKFRGWKPLSWYVEYFEVRNIRMHMSLKGSELANHDRSADDLLTSFKRLFKRRRCRCSGTIVVRTGVASVHGGRRNHALIGVPFIFIILGTVALGGLNATRAYKKQKETYPSHNPFLP</sequence>
<organism evidence="4 5">
    <name type="scientific">Rhododendron simsii</name>
    <name type="common">Sims's rhododendron</name>
    <dbReference type="NCBI Taxonomy" id="118357"/>
    <lineage>
        <taxon>Eukaryota</taxon>
        <taxon>Viridiplantae</taxon>
        <taxon>Streptophyta</taxon>
        <taxon>Embryophyta</taxon>
        <taxon>Tracheophyta</taxon>
        <taxon>Spermatophyta</taxon>
        <taxon>Magnoliopsida</taxon>
        <taxon>eudicotyledons</taxon>
        <taxon>Gunneridae</taxon>
        <taxon>Pentapetalae</taxon>
        <taxon>asterids</taxon>
        <taxon>Ericales</taxon>
        <taxon>Ericaceae</taxon>
        <taxon>Ericoideae</taxon>
        <taxon>Rhodoreae</taxon>
        <taxon>Rhododendron</taxon>
    </lineage>
</organism>
<gene>
    <name evidence="4" type="ORF">RHSIM_Rhsim01G0293200</name>
</gene>
<dbReference type="AlphaFoldDB" id="A0A834HGZ1"/>
<protein>
    <recommendedName>
        <fullName evidence="3">J domain-containing protein</fullName>
    </recommendedName>
</protein>
<dbReference type="OrthoDB" id="10250354at2759"/>
<evidence type="ECO:0000256" key="2">
    <source>
        <dbReference type="SAM" id="Phobius"/>
    </source>
</evidence>